<dbReference type="InterPro" id="IPR023293">
    <property type="entry name" value="dGTP_triP_hydro_central_sf"/>
</dbReference>
<dbReference type="PROSITE" id="PS51831">
    <property type="entry name" value="HD"/>
    <property type="match status" value="1"/>
</dbReference>
<dbReference type="GO" id="GO:0006203">
    <property type="term" value="P:dGTP catabolic process"/>
    <property type="evidence" value="ECO:0007669"/>
    <property type="project" value="InterPro"/>
</dbReference>
<evidence type="ECO:0000313" key="6">
    <source>
        <dbReference type="EMBL" id="SMR99990.1"/>
    </source>
</evidence>
<reference evidence="5 8" key="2">
    <citation type="submission" date="2023-11" db="EMBL/GenBank/DDBJ databases">
        <title>Plant-associative lifestyle of Vibrio porteresiae and its evolutionary dynamics.</title>
        <authorList>
            <person name="Rameshkumar N."/>
            <person name="Kirti K."/>
        </authorList>
    </citation>
    <scope>NUCLEOTIDE SEQUENCE [LARGE SCALE GENOMIC DNA]</scope>
    <source>
        <strain evidence="5 8">MSSRF38</strain>
    </source>
</reference>
<dbReference type="RefSeq" id="WP_087479972.1">
    <property type="nucleotide sequence ID" value="NZ_AP024883.1"/>
</dbReference>
<evidence type="ECO:0000313" key="8">
    <source>
        <dbReference type="Proteomes" id="UP001283366"/>
    </source>
</evidence>
<dbReference type="Proteomes" id="UP000196125">
    <property type="component" value="Unassembled WGS sequence"/>
</dbReference>
<dbReference type="NCBIfam" id="TIGR01353">
    <property type="entry name" value="dGTP_triPase"/>
    <property type="match status" value="1"/>
</dbReference>
<keyword evidence="8" id="KW-1185">Reference proteome</keyword>
<dbReference type="Pfam" id="PF01966">
    <property type="entry name" value="HD"/>
    <property type="match status" value="1"/>
</dbReference>
<dbReference type="OrthoDB" id="9803619at2"/>
<accession>A0A1Y6IT43</accession>
<reference evidence="6 7" key="1">
    <citation type="submission" date="2017-05" db="EMBL/GenBank/DDBJ databases">
        <authorList>
            <person name="Song R."/>
            <person name="Chenine A.L."/>
            <person name="Ruprecht R.M."/>
        </authorList>
    </citation>
    <scope>NUCLEOTIDE SEQUENCE [LARGE SCALE GENOMIC DNA]</scope>
    <source>
        <strain evidence="6 7">CECT 7927</strain>
    </source>
</reference>
<dbReference type="Gene3D" id="1.10.3410.10">
    <property type="entry name" value="putative deoxyguanosinetriphosphate triphosphohydrolase like domain"/>
    <property type="match status" value="1"/>
</dbReference>
<comment type="cofactor">
    <cofactor evidence="3">
        <name>Mg(2+)</name>
        <dbReference type="ChEBI" id="CHEBI:18420"/>
    </cofactor>
</comment>
<evidence type="ECO:0000256" key="2">
    <source>
        <dbReference type="ARBA" id="ARBA00022842"/>
    </source>
</evidence>
<evidence type="ECO:0000256" key="3">
    <source>
        <dbReference type="HAMAP-Rule" id="MF_00030"/>
    </source>
</evidence>
<dbReference type="InterPro" id="IPR006674">
    <property type="entry name" value="HD_domain"/>
</dbReference>
<dbReference type="EMBL" id="FXXI01000001">
    <property type="protein sequence ID" value="SMR99990.1"/>
    <property type="molecule type" value="Genomic_DNA"/>
</dbReference>
<gene>
    <name evidence="3 6" type="primary">dgt</name>
    <name evidence="5" type="ORF">SBX37_10225</name>
    <name evidence="6" type="ORF">VIM7927_01228</name>
</gene>
<dbReference type="PANTHER" id="PTHR11373:SF32">
    <property type="entry name" value="DEOXYGUANOSINETRIPHOSPHATE TRIPHOSPHOHYDROLASE"/>
    <property type="match status" value="1"/>
</dbReference>
<comment type="function">
    <text evidence="3">dGTPase preferentially hydrolyzes dGTP over the other canonical NTPs.</text>
</comment>
<dbReference type="EMBL" id="JAWRCO010000001">
    <property type="protein sequence ID" value="MDW6003222.1"/>
    <property type="molecule type" value="Genomic_DNA"/>
</dbReference>
<keyword evidence="2 3" id="KW-0460">Magnesium</keyword>
<organism evidence="6 7">
    <name type="scientific">Vibrio mangrovi</name>
    <dbReference type="NCBI Taxonomy" id="474394"/>
    <lineage>
        <taxon>Bacteria</taxon>
        <taxon>Pseudomonadati</taxon>
        <taxon>Pseudomonadota</taxon>
        <taxon>Gammaproteobacteria</taxon>
        <taxon>Vibrionales</taxon>
        <taxon>Vibrionaceae</taxon>
        <taxon>Vibrio</taxon>
    </lineage>
</organism>
<dbReference type="InterPro" id="IPR020779">
    <property type="entry name" value="dNTPase_1"/>
</dbReference>
<name>A0A1Y6IT43_9VIBR</name>
<dbReference type="InterPro" id="IPR003607">
    <property type="entry name" value="HD/PDEase_dom"/>
</dbReference>
<dbReference type="InterPro" id="IPR050135">
    <property type="entry name" value="dGTPase-like"/>
</dbReference>
<dbReference type="AlphaFoldDB" id="A0A1Y6IT43"/>
<evidence type="ECO:0000313" key="7">
    <source>
        <dbReference type="Proteomes" id="UP000196125"/>
    </source>
</evidence>
<dbReference type="GO" id="GO:0000287">
    <property type="term" value="F:magnesium ion binding"/>
    <property type="evidence" value="ECO:0007669"/>
    <property type="project" value="UniProtKB-UniRule"/>
</dbReference>
<dbReference type="GO" id="GO:0008832">
    <property type="term" value="F:dGTPase activity"/>
    <property type="evidence" value="ECO:0007669"/>
    <property type="project" value="UniProtKB-UniRule"/>
</dbReference>
<comment type="caution">
    <text evidence="3">As this bacterium is not an Enterobacterale, this protein may not have a true dGTPase activity.</text>
</comment>
<dbReference type="SMART" id="SM00471">
    <property type="entry name" value="HDc"/>
    <property type="match status" value="1"/>
</dbReference>
<keyword evidence="1 3" id="KW-0378">Hydrolase</keyword>
<evidence type="ECO:0000259" key="4">
    <source>
        <dbReference type="PROSITE" id="PS51831"/>
    </source>
</evidence>
<dbReference type="HAMAP" id="MF_00030">
    <property type="entry name" value="dGTPase_type1"/>
    <property type="match status" value="1"/>
</dbReference>
<dbReference type="SUPFAM" id="SSF109604">
    <property type="entry name" value="HD-domain/PDEase-like"/>
    <property type="match status" value="1"/>
</dbReference>
<dbReference type="PANTHER" id="PTHR11373">
    <property type="entry name" value="DEOXYNUCLEOSIDE TRIPHOSPHATE TRIPHOSPHOHYDROLASE"/>
    <property type="match status" value="1"/>
</dbReference>
<proteinExistence type="inferred from homology"/>
<sequence length="513" mass="59039">MRIDFRARFRFNRPYDQSNGKEESIIPYNHNGKIPQLYHFESDRGRIINSAAIRRLQQKTQVFPLERNSSVRSRLTHSLEVQQVGRHIVQQIYKMLDKDPQLDATQFGLEDLERHFESIVEMACLMHDVGNPPFGHFGEQAINDWFHTYIPLKAETIPLPEPLQRDLTEFEGNAQAVRLVHSILSLNLTYTQISSILKYTRRGDELSPKKLAASGHQFADGELRYLKKKVGFYLSEEPFIDNLYRSLSMEKGTRSPFSYIMEAADDISYGVADIEDAVEKGIIDIDQTSASLKQEYQKLIGSGRFPHADPQTIHTIVQAAQESAKRANNCAVSHFFITLRVEISSRLPKHAAKQFIHNIETIYNGCLDRALIEDDSTEHVLVETLKKVAKKHAFCDKEVEARELQGYQIITGLLDCYKPLLELSRSQFEAIAAGKSKPLLPSRLYKKLPNKHLRAYENSMKEIQAKHFPGGYEFGEDSWEYYFRVRLIQDYISGMTDQYAFDEFRAFSVIDSL</sequence>
<comment type="catalytic activity">
    <reaction evidence="3">
        <text>dGTP + H2O = 2'-deoxyguanosine + triphosphate + H(+)</text>
        <dbReference type="Rhea" id="RHEA:15193"/>
        <dbReference type="ChEBI" id="CHEBI:15377"/>
        <dbReference type="ChEBI" id="CHEBI:15378"/>
        <dbReference type="ChEBI" id="CHEBI:17172"/>
        <dbReference type="ChEBI" id="CHEBI:18036"/>
        <dbReference type="ChEBI" id="CHEBI:61429"/>
        <dbReference type="EC" id="3.1.5.1"/>
    </reaction>
</comment>
<comment type="similarity">
    <text evidence="3">Belongs to the dGTPase family. Type 1 subfamily.</text>
</comment>
<dbReference type="InterPro" id="IPR006261">
    <property type="entry name" value="dGTPase"/>
</dbReference>
<protein>
    <recommendedName>
        <fullName evidence="3">Probable deoxyguanosinetriphosphate triphosphohydrolase</fullName>
        <shortName evidence="3">dGTP triphosphohydrolase</shortName>
        <shortName evidence="3">dGTPase</shortName>
        <ecNumber evidence="3">3.1.5.1</ecNumber>
    </recommendedName>
</protein>
<dbReference type="Gene3D" id="1.10.3210.10">
    <property type="entry name" value="Hypothetical protein af1432"/>
    <property type="match status" value="2"/>
</dbReference>
<dbReference type="Proteomes" id="UP001283366">
    <property type="component" value="Unassembled WGS sequence"/>
</dbReference>
<evidence type="ECO:0000313" key="5">
    <source>
        <dbReference type="EMBL" id="MDW6003222.1"/>
    </source>
</evidence>
<dbReference type="NCBIfam" id="NF003429">
    <property type="entry name" value="PRK04926.1"/>
    <property type="match status" value="1"/>
</dbReference>
<evidence type="ECO:0000256" key="1">
    <source>
        <dbReference type="ARBA" id="ARBA00022801"/>
    </source>
</evidence>
<dbReference type="EC" id="3.1.5.1" evidence="3"/>
<feature type="domain" description="HD" evidence="4">
    <location>
        <begin position="74"/>
        <end position="270"/>
    </location>
</feature>